<dbReference type="RefSeq" id="WP_286593364.1">
    <property type="nucleotide sequence ID" value="NZ_JACANB010000002.1"/>
</dbReference>
<evidence type="ECO:0008006" key="4">
    <source>
        <dbReference type="Google" id="ProtNLM"/>
    </source>
</evidence>
<protein>
    <recommendedName>
        <fullName evidence="4">Secreted protein</fullName>
    </recommendedName>
</protein>
<dbReference type="EMBL" id="JACANB010000002">
    <property type="protein sequence ID" value="MDM1695924.1"/>
    <property type="molecule type" value="Genomic_DNA"/>
</dbReference>
<keyword evidence="1" id="KW-0472">Membrane</keyword>
<proteinExistence type="predicted"/>
<reference evidence="2" key="2">
    <citation type="journal article" date="2022" name="Sci. Total Environ.">
        <title>Prevalence, transmission, and molecular epidemiology of tet(X)-positive bacteria among humans, animals, and environmental niches in China: An epidemiological, and genomic-based study.</title>
        <authorList>
            <person name="Dong N."/>
            <person name="Zeng Y."/>
            <person name="Cai C."/>
            <person name="Sun C."/>
            <person name="Lu J."/>
            <person name="Liu C."/>
            <person name="Zhou H."/>
            <person name="Sun Q."/>
            <person name="Shu L."/>
            <person name="Wang H."/>
            <person name="Wang Y."/>
            <person name="Wang S."/>
            <person name="Wu C."/>
            <person name="Chan E.W."/>
            <person name="Chen G."/>
            <person name="Shen Z."/>
            <person name="Chen S."/>
            <person name="Zhang R."/>
        </authorList>
    </citation>
    <scope>NUCLEOTIDE SEQUENCE</scope>
    <source>
        <strain evidence="2">DF46-2-2</strain>
    </source>
</reference>
<feature type="transmembrane region" description="Helical" evidence="1">
    <location>
        <begin position="12"/>
        <end position="34"/>
    </location>
</feature>
<evidence type="ECO:0000313" key="3">
    <source>
        <dbReference type="Proteomes" id="UP001173465"/>
    </source>
</evidence>
<sequence length="98" mass="10564">MQGAVNGHIAHGFVLLINQIHLLIVVSQLLLGYADHPFNKVQHFDDVVTAMPALAGHAIKIQYRIGALAAALDLLGGKLCCHQQGKDTTLEVVFALWA</sequence>
<organism evidence="2 3">
    <name type="scientific">Thiopseudomonas alkaliphila</name>
    <dbReference type="NCBI Taxonomy" id="1697053"/>
    <lineage>
        <taxon>Bacteria</taxon>
        <taxon>Pseudomonadati</taxon>
        <taxon>Pseudomonadota</taxon>
        <taxon>Gammaproteobacteria</taxon>
        <taxon>Pseudomonadales</taxon>
        <taxon>Pseudomonadaceae</taxon>
        <taxon>Thiopseudomonas</taxon>
    </lineage>
</organism>
<keyword evidence="1" id="KW-0812">Transmembrane</keyword>
<keyword evidence="1" id="KW-1133">Transmembrane helix</keyword>
<name>A0AAW7DQ25_9GAMM</name>
<dbReference type="AlphaFoldDB" id="A0AAW7DQ25"/>
<evidence type="ECO:0000256" key="1">
    <source>
        <dbReference type="SAM" id="Phobius"/>
    </source>
</evidence>
<accession>A0AAW7DQ25</accession>
<evidence type="ECO:0000313" key="2">
    <source>
        <dbReference type="EMBL" id="MDM1695924.1"/>
    </source>
</evidence>
<dbReference type="Proteomes" id="UP001173465">
    <property type="component" value="Unassembled WGS sequence"/>
</dbReference>
<comment type="caution">
    <text evidence="2">The sequence shown here is derived from an EMBL/GenBank/DDBJ whole genome shotgun (WGS) entry which is preliminary data.</text>
</comment>
<reference evidence="2" key="1">
    <citation type="submission" date="2020-06" db="EMBL/GenBank/DDBJ databases">
        <authorList>
            <person name="Dong N."/>
        </authorList>
    </citation>
    <scope>NUCLEOTIDE SEQUENCE</scope>
    <source>
        <strain evidence="2">DF46-2-2</strain>
    </source>
</reference>
<gene>
    <name evidence="2" type="ORF">HX099_04485</name>
</gene>